<name>A0A5N6N353_9ASTR</name>
<dbReference type="OrthoDB" id="778072at2759"/>
<evidence type="ECO:0000259" key="1">
    <source>
        <dbReference type="Pfam" id="PF23596"/>
    </source>
</evidence>
<gene>
    <name evidence="2" type="ORF">E3N88_24530</name>
</gene>
<evidence type="ECO:0000313" key="3">
    <source>
        <dbReference type="Proteomes" id="UP000326396"/>
    </source>
</evidence>
<keyword evidence="3" id="KW-1185">Reference proteome</keyword>
<proteinExistence type="predicted"/>
<organism evidence="2 3">
    <name type="scientific">Mikania micrantha</name>
    <name type="common">bitter vine</name>
    <dbReference type="NCBI Taxonomy" id="192012"/>
    <lineage>
        <taxon>Eukaryota</taxon>
        <taxon>Viridiplantae</taxon>
        <taxon>Streptophyta</taxon>
        <taxon>Embryophyta</taxon>
        <taxon>Tracheophyta</taxon>
        <taxon>Spermatophyta</taxon>
        <taxon>Magnoliopsida</taxon>
        <taxon>eudicotyledons</taxon>
        <taxon>Gunneridae</taxon>
        <taxon>Pentapetalae</taxon>
        <taxon>asterids</taxon>
        <taxon>campanulids</taxon>
        <taxon>Asterales</taxon>
        <taxon>Asteraceae</taxon>
        <taxon>Asteroideae</taxon>
        <taxon>Heliantheae alliance</taxon>
        <taxon>Eupatorieae</taxon>
        <taxon>Mikania</taxon>
    </lineage>
</organism>
<dbReference type="InterPro" id="IPR055562">
    <property type="entry name" value="DUF7138"/>
</dbReference>
<sequence length="201" mass="23241">MVEIPVEFSVVLCNGKRHVTVGNMVIHPTIDFQEFQTMFKHMIGISYNNVTAYLVESRRPEIQSDHRKILKLSPADLFEYGFEYLQISTQVRRLVYMVEFWLHELHMQRVNNMNIMIRDIIGNLYSDTNENFPTFNEAYYPAIETSASQALCKDCMHAKMQGSNPMFHPCIYDEVVEGFCRTTFGPISRPLDLNVACLGKG</sequence>
<feature type="domain" description="DUF7138" evidence="1">
    <location>
        <begin position="6"/>
        <end position="69"/>
    </location>
</feature>
<evidence type="ECO:0000313" key="2">
    <source>
        <dbReference type="EMBL" id="KAD4384362.1"/>
    </source>
</evidence>
<comment type="caution">
    <text evidence="2">The sequence shown here is derived from an EMBL/GenBank/DDBJ whole genome shotgun (WGS) entry which is preliminary data.</text>
</comment>
<dbReference type="EMBL" id="SZYD01000013">
    <property type="protein sequence ID" value="KAD4384362.1"/>
    <property type="molecule type" value="Genomic_DNA"/>
</dbReference>
<dbReference type="Pfam" id="PF23596">
    <property type="entry name" value="DUF7138"/>
    <property type="match status" value="1"/>
</dbReference>
<dbReference type="PANTHER" id="PTHR36351:SF1">
    <property type="entry name" value="EMBRYO SAC DEVELOPMENT ARREST 12"/>
    <property type="match status" value="1"/>
</dbReference>
<accession>A0A5N6N353</accession>
<dbReference type="AlphaFoldDB" id="A0A5N6N353"/>
<dbReference type="Proteomes" id="UP000326396">
    <property type="component" value="Linkage Group LG3"/>
</dbReference>
<protein>
    <recommendedName>
        <fullName evidence="1">DUF7138 domain-containing protein</fullName>
    </recommendedName>
</protein>
<reference evidence="2 3" key="1">
    <citation type="submission" date="2019-05" db="EMBL/GenBank/DDBJ databases">
        <title>Mikania micrantha, genome provides insights into the molecular mechanism of rapid growth.</title>
        <authorList>
            <person name="Liu B."/>
        </authorList>
    </citation>
    <scope>NUCLEOTIDE SEQUENCE [LARGE SCALE GENOMIC DNA]</scope>
    <source>
        <strain evidence="2">NLD-2019</strain>
        <tissue evidence="2">Leaf</tissue>
    </source>
</reference>
<dbReference type="PANTHER" id="PTHR36351">
    <property type="entry name" value="EMBRYO SAC DEVELOPMENT ARREST 12"/>
    <property type="match status" value="1"/>
</dbReference>